<dbReference type="Pfam" id="PF00072">
    <property type="entry name" value="Response_reg"/>
    <property type="match status" value="1"/>
</dbReference>
<dbReference type="AlphaFoldDB" id="A0A0Q3WVJ9"/>
<evidence type="ECO:0000256" key="3">
    <source>
        <dbReference type="ARBA" id="ARBA00023163"/>
    </source>
</evidence>
<dbReference type="GO" id="GO:0043565">
    <property type="term" value="F:sequence-specific DNA binding"/>
    <property type="evidence" value="ECO:0007669"/>
    <property type="project" value="InterPro"/>
</dbReference>
<evidence type="ECO:0000256" key="4">
    <source>
        <dbReference type="PROSITE-ProRule" id="PRU00169"/>
    </source>
</evidence>
<dbReference type="SUPFAM" id="SSF52172">
    <property type="entry name" value="CheY-like"/>
    <property type="match status" value="1"/>
</dbReference>
<dbReference type="PROSITE" id="PS00041">
    <property type="entry name" value="HTH_ARAC_FAMILY_1"/>
    <property type="match status" value="1"/>
</dbReference>
<dbReference type="Gene3D" id="1.10.10.60">
    <property type="entry name" value="Homeodomain-like"/>
    <property type="match status" value="2"/>
</dbReference>
<reference evidence="7 8" key="1">
    <citation type="submission" date="2015-09" db="EMBL/GenBank/DDBJ databases">
        <title>Genome sequencing project for genomic taxonomy and phylogenomics of Bacillus-like bacteria.</title>
        <authorList>
            <person name="Liu B."/>
            <person name="Wang J."/>
            <person name="Zhu Y."/>
            <person name="Liu G."/>
            <person name="Chen Q."/>
            <person name="Chen Z."/>
            <person name="Lan J."/>
            <person name="Che J."/>
            <person name="Ge C."/>
            <person name="Shi H."/>
            <person name="Pan Z."/>
            <person name="Liu X."/>
        </authorList>
    </citation>
    <scope>NUCLEOTIDE SEQUENCE [LARGE SCALE GENOMIC DNA]</scope>
    <source>
        <strain evidence="7 8">LMG 18435</strain>
    </source>
</reference>
<comment type="caution">
    <text evidence="7">The sequence shown here is derived from an EMBL/GenBank/DDBJ whole genome shotgun (WGS) entry which is preliminary data.</text>
</comment>
<sequence length="512" mass="59595">MRLVIADDEMLERKALSKMIEKEIPDINLIGEAVNGRMAIQLADMLKPDIMMMDIKMPGIDGVEAVREIRKKNKQIKFIMVSAFNTFEYAKEVMQQGVKEYLLKPSKQSEVIAALSRVMREIEEERQLQAEKQLLQDSLKRALSVIETEWLSSILNDHISFEAWSELLGVEVKSGIIVIFIIQEQNGQLLKEQKHYIYQKLKEQLKTKSECMIGPMVENKIPVLILFNSTQEKNRMKSQAIKLVRNVVTKLRESNLSLFAAMGHPFQTIEDLPNSYHEALRALEQRNHQHEVAYAFPTETRNEEFLSLEKEKELIDLIKMGDRQHVLEVFELYVSELESQSEQKAERMLEELWIVVSRALYEIGIQTDPYTFQQNGSYDQMIAATRQYVVESAELVQAWRNSHTKGYLLKAKEYITEHFHKTITLEEVAEYVELSPFHFSKLFKEKYGVNFIDYVTDLRIEQAKKEMLNTNKSLKEICFSVGYKDPNYFSRVFKKKTGVAPTAYRSTQTPFT</sequence>
<dbReference type="Proteomes" id="UP000051888">
    <property type="component" value="Unassembled WGS sequence"/>
</dbReference>
<dbReference type="Pfam" id="PF12833">
    <property type="entry name" value="HTH_18"/>
    <property type="match status" value="1"/>
</dbReference>
<evidence type="ECO:0000259" key="6">
    <source>
        <dbReference type="PROSITE" id="PS50110"/>
    </source>
</evidence>
<dbReference type="InterPro" id="IPR011006">
    <property type="entry name" value="CheY-like_superfamily"/>
</dbReference>
<evidence type="ECO:0000256" key="2">
    <source>
        <dbReference type="ARBA" id="ARBA00023125"/>
    </source>
</evidence>
<dbReference type="SMART" id="SM00448">
    <property type="entry name" value="REC"/>
    <property type="match status" value="1"/>
</dbReference>
<protein>
    <submittedName>
        <fullName evidence="7">Uncharacterized protein</fullName>
    </submittedName>
</protein>
<keyword evidence="1" id="KW-0805">Transcription regulation</keyword>
<keyword evidence="2" id="KW-0238">DNA-binding</keyword>
<feature type="modified residue" description="4-aspartylphosphate" evidence="4">
    <location>
        <position position="54"/>
    </location>
</feature>
<dbReference type="CDD" id="cd17536">
    <property type="entry name" value="REC_YesN-like"/>
    <property type="match status" value="1"/>
</dbReference>
<evidence type="ECO:0000259" key="5">
    <source>
        <dbReference type="PROSITE" id="PS01124"/>
    </source>
</evidence>
<dbReference type="PROSITE" id="PS50110">
    <property type="entry name" value="RESPONSE_REGULATORY"/>
    <property type="match status" value="1"/>
</dbReference>
<dbReference type="InterPro" id="IPR041522">
    <property type="entry name" value="CdaR_GGDEF"/>
</dbReference>
<dbReference type="SMART" id="SM00342">
    <property type="entry name" value="HTH_ARAC"/>
    <property type="match status" value="1"/>
</dbReference>
<keyword evidence="4" id="KW-0597">Phosphoprotein</keyword>
<dbReference type="EMBL" id="LJJC01000004">
    <property type="protein sequence ID" value="KQL52580.1"/>
    <property type="molecule type" value="Genomic_DNA"/>
</dbReference>
<organism evidence="7 8">
    <name type="scientific">Heyndrickxia shackletonii</name>
    <dbReference type="NCBI Taxonomy" id="157838"/>
    <lineage>
        <taxon>Bacteria</taxon>
        <taxon>Bacillati</taxon>
        <taxon>Bacillota</taxon>
        <taxon>Bacilli</taxon>
        <taxon>Bacillales</taxon>
        <taxon>Bacillaceae</taxon>
        <taxon>Heyndrickxia</taxon>
    </lineage>
</organism>
<dbReference type="GO" id="GO:0000160">
    <property type="term" value="P:phosphorelay signal transduction system"/>
    <property type="evidence" value="ECO:0007669"/>
    <property type="project" value="InterPro"/>
</dbReference>
<dbReference type="PRINTS" id="PR00032">
    <property type="entry name" value="HTHARAC"/>
</dbReference>
<dbReference type="InterPro" id="IPR018062">
    <property type="entry name" value="HTH_AraC-typ_CS"/>
</dbReference>
<dbReference type="GO" id="GO:0003700">
    <property type="term" value="F:DNA-binding transcription factor activity"/>
    <property type="evidence" value="ECO:0007669"/>
    <property type="project" value="InterPro"/>
</dbReference>
<name>A0A0Q3WVJ9_9BACI</name>
<dbReference type="PATRIC" id="fig|157838.3.peg.629"/>
<evidence type="ECO:0000256" key="1">
    <source>
        <dbReference type="ARBA" id="ARBA00023015"/>
    </source>
</evidence>
<dbReference type="InterPro" id="IPR009057">
    <property type="entry name" value="Homeodomain-like_sf"/>
</dbReference>
<dbReference type="Pfam" id="PF17853">
    <property type="entry name" value="GGDEF_2"/>
    <property type="match status" value="1"/>
</dbReference>
<dbReference type="InterPro" id="IPR018060">
    <property type="entry name" value="HTH_AraC"/>
</dbReference>
<dbReference type="RefSeq" id="WP_055738272.1">
    <property type="nucleotide sequence ID" value="NZ_JAAIWL010000016.1"/>
</dbReference>
<dbReference type="InterPro" id="IPR001789">
    <property type="entry name" value="Sig_transdc_resp-reg_receiver"/>
</dbReference>
<evidence type="ECO:0000313" key="7">
    <source>
        <dbReference type="EMBL" id="KQL52580.1"/>
    </source>
</evidence>
<feature type="domain" description="HTH araC/xylS-type" evidence="5">
    <location>
        <begin position="409"/>
        <end position="507"/>
    </location>
</feature>
<proteinExistence type="predicted"/>
<dbReference type="SUPFAM" id="SSF46689">
    <property type="entry name" value="Homeodomain-like"/>
    <property type="match status" value="2"/>
</dbReference>
<dbReference type="Gene3D" id="3.40.50.2300">
    <property type="match status" value="1"/>
</dbReference>
<dbReference type="OrthoDB" id="9794370at2"/>
<dbReference type="PROSITE" id="PS01124">
    <property type="entry name" value="HTH_ARAC_FAMILY_2"/>
    <property type="match status" value="1"/>
</dbReference>
<accession>A0A0Q3WVJ9</accession>
<evidence type="ECO:0000313" key="8">
    <source>
        <dbReference type="Proteomes" id="UP000051888"/>
    </source>
</evidence>
<dbReference type="InterPro" id="IPR020449">
    <property type="entry name" value="Tscrpt_reg_AraC-type_HTH"/>
</dbReference>
<dbReference type="PANTHER" id="PTHR43280">
    <property type="entry name" value="ARAC-FAMILY TRANSCRIPTIONAL REGULATOR"/>
    <property type="match status" value="1"/>
</dbReference>
<keyword evidence="3" id="KW-0804">Transcription</keyword>
<feature type="domain" description="Response regulatory" evidence="6">
    <location>
        <begin position="2"/>
        <end position="119"/>
    </location>
</feature>
<dbReference type="PANTHER" id="PTHR43280:SF28">
    <property type="entry name" value="HTH-TYPE TRANSCRIPTIONAL ACTIVATOR RHAS"/>
    <property type="match status" value="1"/>
</dbReference>
<dbReference type="STRING" id="157838.AN964_02855"/>
<gene>
    <name evidence="7" type="ORF">AN964_02855</name>
</gene>
<keyword evidence="8" id="KW-1185">Reference proteome</keyword>